<organism evidence="2 3">
    <name type="scientific">Zostera marina</name>
    <name type="common">Eelgrass</name>
    <dbReference type="NCBI Taxonomy" id="29655"/>
    <lineage>
        <taxon>Eukaryota</taxon>
        <taxon>Viridiplantae</taxon>
        <taxon>Streptophyta</taxon>
        <taxon>Embryophyta</taxon>
        <taxon>Tracheophyta</taxon>
        <taxon>Spermatophyta</taxon>
        <taxon>Magnoliopsida</taxon>
        <taxon>Liliopsida</taxon>
        <taxon>Zosteraceae</taxon>
        <taxon>Zostera</taxon>
    </lineage>
</organism>
<sequence length="148" mass="16655">MGDMTAIHHQQENSRQNLDFLVLDVDTLCLPPIKTTTTNNNCNEEMDPFADSRLHTSLSRKGGRGMEWKTSCDGTFKELSIATDTGVVPTVQDTGTSILTPVQQSWHKRRLGPSSTWLHPRKVMLFFASVSSMGTIILLYLTLSRWEE</sequence>
<keyword evidence="3" id="KW-1185">Reference proteome</keyword>
<dbReference type="OrthoDB" id="683938at2759"/>
<evidence type="ECO:0000256" key="1">
    <source>
        <dbReference type="SAM" id="Phobius"/>
    </source>
</evidence>
<gene>
    <name evidence="2" type="ORF">ZOSMA_23G00780</name>
</gene>
<reference evidence="3" key="1">
    <citation type="journal article" date="2016" name="Nature">
        <title>The genome of the seagrass Zostera marina reveals angiosperm adaptation to the sea.</title>
        <authorList>
            <person name="Olsen J.L."/>
            <person name="Rouze P."/>
            <person name="Verhelst B."/>
            <person name="Lin Y.-C."/>
            <person name="Bayer T."/>
            <person name="Collen J."/>
            <person name="Dattolo E."/>
            <person name="De Paoli E."/>
            <person name="Dittami S."/>
            <person name="Maumus F."/>
            <person name="Michel G."/>
            <person name="Kersting A."/>
            <person name="Lauritano C."/>
            <person name="Lohaus R."/>
            <person name="Toepel M."/>
            <person name="Tonon T."/>
            <person name="Vanneste K."/>
            <person name="Amirebrahimi M."/>
            <person name="Brakel J."/>
            <person name="Bostroem C."/>
            <person name="Chovatia M."/>
            <person name="Grimwood J."/>
            <person name="Jenkins J.W."/>
            <person name="Jueterbock A."/>
            <person name="Mraz A."/>
            <person name="Stam W.T."/>
            <person name="Tice H."/>
            <person name="Bornberg-Bauer E."/>
            <person name="Green P.J."/>
            <person name="Pearson G.A."/>
            <person name="Procaccini G."/>
            <person name="Duarte C.M."/>
            <person name="Schmutz J."/>
            <person name="Reusch T.B.H."/>
            <person name="Van de Peer Y."/>
        </authorList>
    </citation>
    <scope>NUCLEOTIDE SEQUENCE [LARGE SCALE GENOMIC DNA]</scope>
    <source>
        <strain evidence="3">cv. Finnish</strain>
    </source>
</reference>
<dbReference type="PANTHER" id="PTHR34064:SF3">
    <property type="entry name" value="OS04G0672300 PROTEIN"/>
    <property type="match status" value="1"/>
</dbReference>
<comment type="caution">
    <text evidence="2">The sequence shown here is derived from an EMBL/GenBank/DDBJ whole genome shotgun (WGS) entry which is preliminary data.</text>
</comment>
<keyword evidence="1" id="KW-0472">Membrane</keyword>
<dbReference type="Proteomes" id="UP000036987">
    <property type="component" value="Unassembled WGS sequence"/>
</dbReference>
<protein>
    <submittedName>
        <fullName evidence="2">Uncharacterized protein</fullName>
    </submittedName>
</protein>
<feature type="transmembrane region" description="Helical" evidence="1">
    <location>
        <begin position="123"/>
        <end position="143"/>
    </location>
</feature>
<name>A0A0K9PH78_ZOSMR</name>
<evidence type="ECO:0000313" key="2">
    <source>
        <dbReference type="EMBL" id="KMZ68423.1"/>
    </source>
</evidence>
<proteinExistence type="predicted"/>
<dbReference type="EMBL" id="LFYR01000839">
    <property type="protein sequence ID" value="KMZ68423.1"/>
    <property type="molecule type" value="Genomic_DNA"/>
</dbReference>
<keyword evidence="1" id="KW-0812">Transmembrane</keyword>
<keyword evidence="1" id="KW-1133">Transmembrane helix</keyword>
<accession>A0A0K9PH78</accession>
<evidence type="ECO:0000313" key="3">
    <source>
        <dbReference type="Proteomes" id="UP000036987"/>
    </source>
</evidence>
<dbReference type="PANTHER" id="PTHR34064">
    <property type="entry name" value="OS04G0672300 PROTEIN"/>
    <property type="match status" value="1"/>
</dbReference>
<dbReference type="AlphaFoldDB" id="A0A0K9PH78"/>